<dbReference type="CDD" id="cd16332">
    <property type="entry name" value="Prp-like"/>
    <property type="match status" value="1"/>
</dbReference>
<name>A0A9D9H9Q1_9LACO</name>
<organism evidence="7 8">
    <name type="scientific">Candidatus Gallilactobacillus intestinavium</name>
    <dbReference type="NCBI Taxonomy" id="2840838"/>
    <lineage>
        <taxon>Bacteria</taxon>
        <taxon>Bacillati</taxon>
        <taxon>Bacillota</taxon>
        <taxon>Bacilli</taxon>
        <taxon>Lactobacillales</taxon>
        <taxon>Lactobacillaceae</taxon>
        <taxon>Lactobacillaceae incertae sedis</taxon>
        <taxon>Candidatus Gallilactobacillus</taxon>
    </lineage>
</organism>
<reference evidence="7" key="1">
    <citation type="submission" date="2020-10" db="EMBL/GenBank/DDBJ databases">
        <authorList>
            <person name="Gilroy R."/>
        </authorList>
    </citation>
    <scope>NUCLEOTIDE SEQUENCE</scope>
    <source>
        <strain evidence="7">C6-149</strain>
    </source>
</reference>
<evidence type="ECO:0000256" key="6">
    <source>
        <dbReference type="ARBA" id="ARBA00044538"/>
    </source>
</evidence>
<dbReference type="SUPFAM" id="SSF118010">
    <property type="entry name" value="TM1457-like"/>
    <property type="match status" value="1"/>
</dbReference>
<protein>
    <recommendedName>
        <fullName evidence="6">Ribosomal processing cysteine protease Prp</fullName>
    </recommendedName>
</protein>
<evidence type="ECO:0000313" key="8">
    <source>
        <dbReference type="Proteomes" id="UP000823614"/>
    </source>
</evidence>
<evidence type="ECO:0000313" key="7">
    <source>
        <dbReference type="EMBL" id="MBO8441918.1"/>
    </source>
</evidence>
<dbReference type="PANTHER" id="PTHR39178">
    <property type="entry name" value="HYPOTHETICAL RIBOSOME-ASSOCIATED PROTEIN"/>
    <property type="match status" value="1"/>
</dbReference>
<keyword evidence="2 7" id="KW-0645">Protease</keyword>
<keyword evidence="4" id="KW-0788">Thiol protease</keyword>
<dbReference type="AlphaFoldDB" id="A0A9D9H9Q1"/>
<comment type="similarity">
    <text evidence="5">Belongs to the Prp family.</text>
</comment>
<dbReference type="Pfam" id="PF04327">
    <property type="entry name" value="Peptidase_Prp"/>
    <property type="match status" value="1"/>
</dbReference>
<evidence type="ECO:0000256" key="3">
    <source>
        <dbReference type="ARBA" id="ARBA00022801"/>
    </source>
</evidence>
<accession>A0A9D9H9Q1</accession>
<keyword evidence="3" id="KW-0378">Hydrolase</keyword>
<dbReference type="InterPro" id="IPR007422">
    <property type="entry name" value="Peptidase_Prp"/>
</dbReference>
<dbReference type="GO" id="GO:0042254">
    <property type="term" value="P:ribosome biogenesis"/>
    <property type="evidence" value="ECO:0007669"/>
    <property type="project" value="UniProtKB-KW"/>
</dbReference>
<dbReference type="PANTHER" id="PTHR39178:SF1">
    <property type="entry name" value="RIBOSOMAL-PROCESSING CYSTEINE PROTEASE PRP"/>
    <property type="match status" value="1"/>
</dbReference>
<gene>
    <name evidence="7" type="ORF">IAA89_05760</name>
</gene>
<dbReference type="GO" id="GO:0006508">
    <property type="term" value="P:proteolysis"/>
    <property type="evidence" value="ECO:0007669"/>
    <property type="project" value="UniProtKB-KW"/>
</dbReference>
<dbReference type="Proteomes" id="UP000823614">
    <property type="component" value="Unassembled WGS sequence"/>
</dbReference>
<evidence type="ECO:0000256" key="5">
    <source>
        <dbReference type="ARBA" id="ARBA00044503"/>
    </source>
</evidence>
<sequence>MIKATFYNNAEHILKFVITGHAGAGEYGKDIVCSAVSALSITTANALTKIAQINPQIIVDNDNGGLLKITIASFNEKSDVLMQTLRLGLEEIKEQYGDYLKIEDLVED</sequence>
<comment type="caution">
    <text evidence="7">The sequence shown here is derived from an EMBL/GenBank/DDBJ whole genome shotgun (WGS) entry which is preliminary data.</text>
</comment>
<dbReference type="GO" id="GO:0008234">
    <property type="term" value="F:cysteine-type peptidase activity"/>
    <property type="evidence" value="ECO:0007669"/>
    <property type="project" value="UniProtKB-KW"/>
</dbReference>
<evidence type="ECO:0000256" key="2">
    <source>
        <dbReference type="ARBA" id="ARBA00022670"/>
    </source>
</evidence>
<dbReference type="InterPro" id="IPR036764">
    <property type="entry name" value="Peptidase_Prp_sf"/>
</dbReference>
<evidence type="ECO:0000256" key="4">
    <source>
        <dbReference type="ARBA" id="ARBA00022807"/>
    </source>
</evidence>
<dbReference type="EMBL" id="JADIMP010000093">
    <property type="protein sequence ID" value="MBO8441918.1"/>
    <property type="molecule type" value="Genomic_DNA"/>
</dbReference>
<dbReference type="Gene3D" id="3.30.70.1490">
    <property type="entry name" value="Cysteine protease Prp"/>
    <property type="match status" value="1"/>
</dbReference>
<proteinExistence type="inferred from homology"/>
<reference evidence="7" key="2">
    <citation type="journal article" date="2021" name="PeerJ">
        <title>Extensive microbial diversity within the chicken gut microbiome revealed by metagenomics and culture.</title>
        <authorList>
            <person name="Gilroy R."/>
            <person name="Ravi A."/>
            <person name="Getino M."/>
            <person name="Pursley I."/>
            <person name="Horton D.L."/>
            <person name="Alikhan N.F."/>
            <person name="Baker D."/>
            <person name="Gharbi K."/>
            <person name="Hall N."/>
            <person name="Watson M."/>
            <person name="Adriaenssens E.M."/>
            <person name="Foster-Nyarko E."/>
            <person name="Jarju S."/>
            <person name="Secka A."/>
            <person name="Antonio M."/>
            <person name="Oren A."/>
            <person name="Chaudhuri R.R."/>
            <person name="La Ragione R."/>
            <person name="Hildebrand F."/>
            <person name="Pallen M.J."/>
        </authorList>
    </citation>
    <scope>NUCLEOTIDE SEQUENCE</scope>
    <source>
        <strain evidence="7">C6-149</strain>
    </source>
</reference>
<evidence type="ECO:0000256" key="1">
    <source>
        <dbReference type="ARBA" id="ARBA00022517"/>
    </source>
</evidence>
<keyword evidence="1" id="KW-0690">Ribosome biogenesis</keyword>